<organism evidence="15">
    <name type="scientific">Fibrocapsa japonica</name>
    <dbReference type="NCBI Taxonomy" id="94617"/>
    <lineage>
        <taxon>Eukaryota</taxon>
        <taxon>Sar</taxon>
        <taxon>Stramenopiles</taxon>
        <taxon>Ochrophyta</taxon>
        <taxon>Raphidophyceae</taxon>
        <taxon>Chattonellales</taxon>
        <taxon>Chattonellaceae</taxon>
        <taxon>Fibrocapsa</taxon>
    </lineage>
</organism>
<accession>A0A7S2XUY7</accession>
<evidence type="ECO:0000256" key="4">
    <source>
        <dbReference type="ARBA" id="ARBA00011081"/>
    </source>
</evidence>
<evidence type="ECO:0000256" key="9">
    <source>
        <dbReference type="ARBA" id="ARBA00022842"/>
    </source>
</evidence>
<evidence type="ECO:0000256" key="11">
    <source>
        <dbReference type="ARBA" id="ARBA00023052"/>
    </source>
</evidence>
<dbReference type="GO" id="GO:0046872">
    <property type="term" value="F:metal ion binding"/>
    <property type="evidence" value="ECO:0007669"/>
    <property type="project" value="UniProtKB-KW"/>
</dbReference>
<gene>
    <name evidence="15" type="ORF">FJAP1339_LOCUS726</name>
</gene>
<keyword evidence="7" id="KW-0808">Transferase</keyword>
<dbReference type="InterPro" id="IPR005475">
    <property type="entry name" value="Transketolase-like_Pyr-bd"/>
</dbReference>
<evidence type="ECO:0000256" key="7">
    <source>
        <dbReference type="ARBA" id="ARBA00022679"/>
    </source>
</evidence>
<dbReference type="HAMAP" id="MF_00315">
    <property type="entry name" value="DXP_synth"/>
    <property type="match status" value="1"/>
</dbReference>
<feature type="signal peptide" evidence="13">
    <location>
        <begin position="1"/>
        <end position="20"/>
    </location>
</feature>
<keyword evidence="10" id="KW-0784">Thiamine biosynthesis</keyword>
<evidence type="ECO:0000256" key="10">
    <source>
        <dbReference type="ARBA" id="ARBA00022977"/>
    </source>
</evidence>
<dbReference type="GO" id="GO:0009228">
    <property type="term" value="P:thiamine biosynthetic process"/>
    <property type="evidence" value="ECO:0007669"/>
    <property type="project" value="UniProtKB-KW"/>
</dbReference>
<dbReference type="UniPathway" id="UPA00064">
    <property type="reaction ID" value="UER00091"/>
</dbReference>
<evidence type="ECO:0000256" key="3">
    <source>
        <dbReference type="ARBA" id="ARBA00004980"/>
    </source>
</evidence>
<dbReference type="InterPro" id="IPR009014">
    <property type="entry name" value="Transketo_C/PFOR_II"/>
</dbReference>
<dbReference type="PROSITE" id="PS00801">
    <property type="entry name" value="TRANSKETOLASE_1"/>
    <property type="match status" value="1"/>
</dbReference>
<keyword evidence="12" id="KW-0414">Isoprene biosynthesis</keyword>
<comment type="cofactor">
    <cofactor evidence="2">
        <name>thiamine diphosphate</name>
        <dbReference type="ChEBI" id="CHEBI:58937"/>
    </cofactor>
</comment>
<protein>
    <recommendedName>
        <fullName evidence="6">1-deoxy-D-xylulose-5-phosphate synthase</fullName>
        <ecNumber evidence="6">2.2.1.7</ecNumber>
    </recommendedName>
</protein>
<dbReference type="InterPro" id="IPR049557">
    <property type="entry name" value="Transketolase_CS"/>
</dbReference>
<name>A0A7S2XUY7_9STRA</name>
<feature type="domain" description="Transketolase-like pyrimidine-binding" evidence="14">
    <location>
        <begin position="382"/>
        <end position="547"/>
    </location>
</feature>
<dbReference type="PANTHER" id="PTHR43322:SF5">
    <property type="entry name" value="1-DEOXY-D-XYLULOSE-5-PHOSPHATE SYNTHASE, CHLOROPLASTIC"/>
    <property type="match status" value="1"/>
</dbReference>
<dbReference type="CDD" id="cd07033">
    <property type="entry name" value="TPP_PYR_DXS_TK_like"/>
    <property type="match status" value="1"/>
</dbReference>
<dbReference type="Gene3D" id="3.40.50.920">
    <property type="match status" value="1"/>
</dbReference>
<dbReference type="EC" id="2.2.1.7" evidence="6"/>
<sequence>MVNVQVLALALAVFAGVTAGFQTPRTSNGRMSTLRSTGLRTNTALYADGVRPRPESKPILDTVNSPNDIKRLSVKELKQLSHEIRWECIEAVSKTGGHLSSSLGVVELTVALHHVFDAPEDKIVWDVAHQAYIHKILTGRRDQMGTLRQSGGISGFTKRAESEYDCFGAGHSSTSISAALGFSVAKDMLNKRRNNCIAVIGDGAITGGMAYEAMNNAGYLNQRCLVILNDNGQVSLPTGVPSAGGTQPASALSTYTSRLLVSKPFTNFRQALKQLNTLVPSELQEVNKRIDEYARGVVTGGTLFEELGFYYVGPVDGHDLENLVPILEKIRDQEDSKPVLLHVKTEKGYGYAPALAASDRMHGVAKFDVATGKQNKGGAKVPSYTAVFANSVGDLTEKDKSVVGITAAMPGGTGMDIYGKRHPKQMFDVGIAEQHAVTFAAGMAAEGLKPFCAIYSTFMQRGYDQVVHDVVLQKLPVRMILDRGGLVGNDGPTHHGTFDLAYMGTLPNLIIMAPSDEVELKNMIQTAYDIDYLPTVVRFPRGNGLGLQKLNDLFGYNLEEYPSEGESLPVGKGRIIKEAKSGSEVKDKVAILSLGTRLAPSVEAARQIEAENPDISVTVADARFMKPLDIDLIRELAGNHKVLITIEEGAVGGFGDHVLHFMALDGLLDDGKVKVRPMVIPDAFIEAGTQNEQYDEAGLNTPHIVATVMRLLDRVQTHQYSSASL</sequence>
<evidence type="ECO:0000256" key="8">
    <source>
        <dbReference type="ARBA" id="ARBA00022723"/>
    </source>
</evidence>
<evidence type="ECO:0000259" key="14">
    <source>
        <dbReference type="SMART" id="SM00861"/>
    </source>
</evidence>
<evidence type="ECO:0000256" key="1">
    <source>
        <dbReference type="ARBA" id="ARBA00001946"/>
    </source>
</evidence>
<reference evidence="15" key="1">
    <citation type="submission" date="2021-01" db="EMBL/GenBank/DDBJ databases">
        <authorList>
            <person name="Corre E."/>
            <person name="Pelletier E."/>
            <person name="Niang G."/>
            <person name="Scheremetjew M."/>
            <person name="Finn R."/>
            <person name="Kale V."/>
            <person name="Holt S."/>
            <person name="Cochrane G."/>
            <person name="Meng A."/>
            <person name="Brown T."/>
            <person name="Cohen L."/>
        </authorList>
    </citation>
    <scope>NUCLEOTIDE SEQUENCE</scope>
    <source>
        <strain evidence="15">CCMP1661</strain>
    </source>
</reference>
<keyword evidence="8" id="KW-0479">Metal-binding</keyword>
<evidence type="ECO:0000256" key="6">
    <source>
        <dbReference type="ARBA" id="ARBA00013150"/>
    </source>
</evidence>
<evidence type="ECO:0000256" key="13">
    <source>
        <dbReference type="SAM" id="SignalP"/>
    </source>
</evidence>
<comment type="cofactor">
    <cofactor evidence="1">
        <name>Mg(2+)</name>
        <dbReference type="ChEBI" id="CHEBI:18420"/>
    </cofactor>
</comment>
<dbReference type="InterPro" id="IPR005477">
    <property type="entry name" value="Dxylulose-5-P_synthase"/>
</dbReference>
<dbReference type="SMART" id="SM00861">
    <property type="entry name" value="Transket_pyr"/>
    <property type="match status" value="1"/>
</dbReference>
<evidence type="ECO:0000256" key="2">
    <source>
        <dbReference type="ARBA" id="ARBA00001964"/>
    </source>
</evidence>
<keyword evidence="9" id="KW-0460">Magnesium</keyword>
<comment type="similarity">
    <text evidence="4">Belongs to the transketolase family. DXPS subfamily.</text>
</comment>
<dbReference type="InterPro" id="IPR029061">
    <property type="entry name" value="THDP-binding"/>
</dbReference>
<dbReference type="GO" id="GO:0008661">
    <property type="term" value="F:1-deoxy-D-xylulose-5-phosphate synthase activity"/>
    <property type="evidence" value="ECO:0007669"/>
    <property type="project" value="UniProtKB-EC"/>
</dbReference>
<dbReference type="NCBIfam" id="TIGR00204">
    <property type="entry name" value="dxs"/>
    <property type="match status" value="1"/>
</dbReference>
<comment type="pathway">
    <text evidence="3">Metabolic intermediate biosynthesis; 1-deoxy-D-xylulose 5-phosphate biosynthesis; 1-deoxy-D-xylulose 5-phosphate from D-glyceraldehyde 3-phosphate and pyruvate: step 1/1.</text>
</comment>
<dbReference type="Pfam" id="PF02779">
    <property type="entry name" value="Transket_pyr"/>
    <property type="match status" value="1"/>
</dbReference>
<dbReference type="Pfam" id="PF13292">
    <property type="entry name" value="DXP_synthase_N"/>
    <property type="match status" value="1"/>
</dbReference>
<evidence type="ECO:0000313" key="15">
    <source>
        <dbReference type="EMBL" id="CAD9858208.1"/>
    </source>
</evidence>
<dbReference type="SUPFAM" id="SSF52518">
    <property type="entry name" value="Thiamin diphosphate-binding fold (THDP-binding)"/>
    <property type="match status" value="2"/>
</dbReference>
<dbReference type="EMBL" id="HBHR01001734">
    <property type="protein sequence ID" value="CAD9858208.1"/>
    <property type="molecule type" value="Transcribed_RNA"/>
</dbReference>
<comment type="subunit">
    <text evidence="5">Homodimer.</text>
</comment>
<dbReference type="SUPFAM" id="SSF52922">
    <property type="entry name" value="TK C-terminal domain-like"/>
    <property type="match status" value="1"/>
</dbReference>
<keyword evidence="13" id="KW-0732">Signal</keyword>
<keyword evidence="11" id="KW-0786">Thiamine pyrophosphate</keyword>
<dbReference type="FunFam" id="3.40.50.970:FF:000005">
    <property type="entry name" value="1-deoxy-D-xylulose-5-phosphate synthase"/>
    <property type="match status" value="1"/>
</dbReference>
<dbReference type="CDD" id="cd02007">
    <property type="entry name" value="TPP_DXS"/>
    <property type="match status" value="1"/>
</dbReference>
<dbReference type="GO" id="GO:0019682">
    <property type="term" value="P:glyceraldehyde-3-phosphate metabolic process"/>
    <property type="evidence" value="ECO:0007669"/>
    <property type="project" value="UniProtKB-ARBA"/>
</dbReference>
<proteinExistence type="inferred from homology"/>
<dbReference type="InterPro" id="IPR033248">
    <property type="entry name" value="Transketolase_C"/>
</dbReference>
<dbReference type="Gene3D" id="3.40.50.970">
    <property type="match status" value="2"/>
</dbReference>
<dbReference type="GO" id="GO:0016114">
    <property type="term" value="P:terpenoid biosynthetic process"/>
    <property type="evidence" value="ECO:0007669"/>
    <property type="project" value="InterPro"/>
</dbReference>
<dbReference type="NCBIfam" id="NF003933">
    <property type="entry name" value="PRK05444.2-2"/>
    <property type="match status" value="1"/>
</dbReference>
<dbReference type="AlphaFoldDB" id="A0A7S2XUY7"/>
<evidence type="ECO:0000256" key="12">
    <source>
        <dbReference type="ARBA" id="ARBA00023229"/>
    </source>
</evidence>
<dbReference type="Pfam" id="PF02780">
    <property type="entry name" value="Transketolase_C"/>
    <property type="match status" value="1"/>
</dbReference>
<evidence type="ECO:0000256" key="5">
    <source>
        <dbReference type="ARBA" id="ARBA00011738"/>
    </source>
</evidence>
<dbReference type="PANTHER" id="PTHR43322">
    <property type="entry name" value="1-D-DEOXYXYLULOSE 5-PHOSPHATE SYNTHASE-RELATED"/>
    <property type="match status" value="1"/>
</dbReference>
<feature type="chain" id="PRO_5031487134" description="1-deoxy-D-xylulose-5-phosphate synthase" evidence="13">
    <location>
        <begin position="21"/>
        <end position="725"/>
    </location>
</feature>